<dbReference type="GeneID" id="111104701"/>
<organism evidence="2 3">
    <name type="scientific">Crassostrea virginica</name>
    <name type="common">Eastern oyster</name>
    <dbReference type="NCBI Taxonomy" id="6565"/>
    <lineage>
        <taxon>Eukaryota</taxon>
        <taxon>Metazoa</taxon>
        <taxon>Spiralia</taxon>
        <taxon>Lophotrochozoa</taxon>
        <taxon>Mollusca</taxon>
        <taxon>Bivalvia</taxon>
        <taxon>Autobranchia</taxon>
        <taxon>Pteriomorphia</taxon>
        <taxon>Ostreida</taxon>
        <taxon>Ostreoidea</taxon>
        <taxon>Ostreidae</taxon>
        <taxon>Crassostrea</taxon>
    </lineage>
</organism>
<gene>
    <name evidence="3" type="primary">LOC111104701</name>
</gene>
<feature type="signal peptide" evidence="1">
    <location>
        <begin position="1"/>
        <end position="20"/>
    </location>
</feature>
<keyword evidence="2" id="KW-1185">Reference proteome</keyword>
<dbReference type="KEGG" id="cvn:111104701"/>
<evidence type="ECO:0000313" key="3">
    <source>
        <dbReference type="RefSeq" id="XP_022294492.1"/>
    </source>
</evidence>
<protein>
    <submittedName>
        <fullName evidence="3">Uncharacterized protein LOC111104701</fullName>
    </submittedName>
</protein>
<accession>A0A8B8ASX4</accession>
<reference evidence="3" key="1">
    <citation type="submission" date="2025-08" db="UniProtKB">
        <authorList>
            <consortium name="RefSeq"/>
        </authorList>
    </citation>
    <scope>IDENTIFICATION</scope>
    <source>
        <tissue evidence="3">Whole sample</tissue>
    </source>
</reference>
<evidence type="ECO:0000313" key="2">
    <source>
        <dbReference type="Proteomes" id="UP000694844"/>
    </source>
</evidence>
<dbReference type="AlphaFoldDB" id="A0A8B8ASX4"/>
<feature type="chain" id="PRO_5034450184" evidence="1">
    <location>
        <begin position="21"/>
        <end position="104"/>
    </location>
</feature>
<proteinExistence type="predicted"/>
<keyword evidence="1" id="KW-0732">Signal</keyword>
<evidence type="ECO:0000256" key="1">
    <source>
        <dbReference type="SAM" id="SignalP"/>
    </source>
</evidence>
<dbReference type="RefSeq" id="XP_022294492.1">
    <property type="nucleotide sequence ID" value="XM_022438784.1"/>
</dbReference>
<sequence>MNAGVVCGVILVLLVTFTEGQSSVCNGNPELACSVTSPCMYAGEECVNGCCADVATTTTTPSGSSSTCSDPEFSCYDSAGTYQCYEGETCDTTGCCVDVTTPAP</sequence>
<dbReference type="Proteomes" id="UP000694844">
    <property type="component" value="Chromosome 7"/>
</dbReference>
<name>A0A8B8ASX4_CRAVI</name>